<dbReference type="FunFam" id="1.25.40.10:FF:000344">
    <property type="entry name" value="Pentatricopeptide repeat-containing protein"/>
    <property type="match status" value="1"/>
</dbReference>
<feature type="repeat" description="PPR" evidence="2">
    <location>
        <begin position="328"/>
        <end position="362"/>
    </location>
</feature>
<dbReference type="InterPro" id="IPR002885">
    <property type="entry name" value="PPR_rpt"/>
</dbReference>
<dbReference type="InterPro" id="IPR046848">
    <property type="entry name" value="E_motif"/>
</dbReference>
<reference evidence="3 4" key="1">
    <citation type="submission" date="2020-06" db="EMBL/GenBank/DDBJ databases">
        <title>Transcriptomic and genomic resources for Thalictrum thalictroides and T. hernandezii: Facilitating candidate gene discovery in an emerging model plant lineage.</title>
        <authorList>
            <person name="Arias T."/>
            <person name="Riano-Pachon D.M."/>
            <person name="Di Stilio V.S."/>
        </authorList>
    </citation>
    <scope>NUCLEOTIDE SEQUENCE [LARGE SCALE GENOMIC DNA]</scope>
    <source>
        <strain evidence="4">cv. WT478/WT964</strain>
        <tissue evidence="3">Leaves</tissue>
    </source>
</reference>
<dbReference type="FunFam" id="1.25.40.10:FF:000090">
    <property type="entry name" value="Pentatricopeptide repeat-containing protein, chloroplastic"/>
    <property type="match status" value="1"/>
</dbReference>
<dbReference type="Gene3D" id="1.25.40.10">
    <property type="entry name" value="Tetratricopeptide repeat domain"/>
    <property type="match status" value="4"/>
</dbReference>
<evidence type="ECO:0000313" key="4">
    <source>
        <dbReference type="Proteomes" id="UP000554482"/>
    </source>
</evidence>
<gene>
    <name evidence="3" type="ORF">FRX31_034149</name>
</gene>
<dbReference type="Pfam" id="PF13041">
    <property type="entry name" value="PPR_2"/>
    <property type="match status" value="4"/>
</dbReference>
<dbReference type="GO" id="GO:0009451">
    <property type="term" value="P:RNA modification"/>
    <property type="evidence" value="ECO:0007669"/>
    <property type="project" value="InterPro"/>
</dbReference>
<comment type="caution">
    <text evidence="3">The sequence shown here is derived from an EMBL/GenBank/DDBJ whole genome shotgun (WGS) entry which is preliminary data.</text>
</comment>
<dbReference type="GO" id="GO:0003723">
    <property type="term" value="F:RNA binding"/>
    <property type="evidence" value="ECO:0007669"/>
    <property type="project" value="InterPro"/>
</dbReference>
<dbReference type="OrthoDB" id="185373at2759"/>
<dbReference type="EMBL" id="JABWDY010043000">
    <property type="protein sequence ID" value="KAF5176263.1"/>
    <property type="molecule type" value="Genomic_DNA"/>
</dbReference>
<dbReference type="Proteomes" id="UP000554482">
    <property type="component" value="Unassembled WGS sequence"/>
</dbReference>
<proteinExistence type="predicted"/>
<evidence type="ECO:0000256" key="1">
    <source>
        <dbReference type="ARBA" id="ARBA00022737"/>
    </source>
</evidence>
<dbReference type="InterPro" id="IPR011990">
    <property type="entry name" value="TPR-like_helical_dom_sf"/>
</dbReference>
<dbReference type="InterPro" id="IPR046960">
    <property type="entry name" value="PPR_At4g14850-like_plant"/>
</dbReference>
<dbReference type="AlphaFoldDB" id="A0A7J6UUI6"/>
<dbReference type="PROSITE" id="PS51375">
    <property type="entry name" value="PPR"/>
    <property type="match status" value="5"/>
</dbReference>
<name>A0A7J6UUI6_THATH</name>
<feature type="repeat" description="PPR" evidence="2">
    <location>
        <begin position="566"/>
        <end position="600"/>
    </location>
</feature>
<keyword evidence="4" id="KW-1185">Reference proteome</keyword>
<dbReference type="Pfam" id="PF20431">
    <property type="entry name" value="E_motif"/>
    <property type="match status" value="1"/>
</dbReference>
<keyword evidence="1" id="KW-0677">Repeat</keyword>
<dbReference type="PANTHER" id="PTHR47926">
    <property type="entry name" value="PENTATRICOPEPTIDE REPEAT-CONTAINING PROTEIN"/>
    <property type="match status" value="1"/>
</dbReference>
<dbReference type="PANTHER" id="PTHR47926:SF342">
    <property type="entry name" value="TETRATRICOPEPTIDE-LIKE HELICAL DOMAIN-CONTAINING PROTEIN-RELATED"/>
    <property type="match status" value="1"/>
</dbReference>
<organism evidence="3 4">
    <name type="scientific">Thalictrum thalictroides</name>
    <name type="common">Rue-anemone</name>
    <name type="synonym">Anemone thalictroides</name>
    <dbReference type="NCBI Taxonomy" id="46969"/>
    <lineage>
        <taxon>Eukaryota</taxon>
        <taxon>Viridiplantae</taxon>
        <taxon>Streptophyta</taxon>
        <taxon>Embryophyta</taxon>
        <taxon>Tracheophyta</taxon>
        <taxon>Spermatophyta</taxon>
        <taxon>Magnoliopsida</taxon>
        <taxon>Ranunculales</taxon>
        <taxon>Ranunculaceae</taxon>
        <taxon>Thalictroideae</taxon>
        <taxon>Thalictrum</taxon>
    </lineage>
</organism>
<feature type="repeat" description="PPR" evidence="2">
    <location>
        <begin position="227"/>
        <end position="261"/>
    </location>
</feature>
<feature type="repeat" description="PPR" evidence="2">
    <location>
        <begin position="126"/>
        <end position="160"/>
    </location>
</feature>
<accession>A0A7J6UUI6</accession>
<dbReference type="SUPFAM" id="SSF48452">
    <property type="entry name" value="TPR-like"/>
    <property type="match status" value="1"/>
</dbReference>
<sequence>MLVCFSRRSLSETIFPSFSRALVTCQHSLSSSDSIKNVELSESELFLTQLKYPDDSVSITPYFLNRVISSCAKSASIFLGEQAHSTIIKLGFDSNVFIGTALVDLYSKCERIFSATQQFDEMPERNVVTWNSLISGYSHAQLSIQAFNLFVDMLKLGFTPTPFTISSVLASCAQLEAVELGIQVHGLSVKYGFSCNVVVGTALVDMYSKCSNSDDSRKCFDAIPEKNVISWTTMVSGYAHNGKSVEAMILVGEMRRLGVRLNKITYNILLSSFSSLKDLINGKQVHCLVIREGFDSDNYIVVTLLTMYSECGRLDDFCKISWTVSTSDQISWNSVIAGYSHLGYGQEALDCFRRMRQAGITIDFYTLTNVLKAIGLLSALKEGNQIHALVLKTGYTSNLYVQNGLVSMYARCAEVDDSKQVFSSIIEPDLVSWNSLLSGCAQHGHGEEAVELFEKMRSIRIKPDHSTYLSVLTACSHVGLLDRGLHFFSLMRDESKELPRVEHYACVVDLLGRAGHLNQAESFINSMPLKPGPSVFKALLSACRVHGNVDIATRSAKRLLELCPDDPATYVLLSSIFAEGGYWDDAAGMRKLMSERGVRKKPGYSWIDSNKNSPISMEMR</sequence>
<dbReference type="NCBIfam" id="TIGR00756">
    <property type="entry name" value="PPR"/>
    <property type="match status" value="4"/>
</dbReference>
<protein>
    <submittedName>
        <fullName evidence="3">Pentatricopeptide repeat-containing protein</fullName>
    </submittedName>
</protein>
<evidence type="ECO:0000256" key="2">
    <source>
        <dbReference type="PROSITE-ProRule" id="PRU00708"/>
    </source>
</evidence>
<dbReference type="FunFam" id="1.25.40.10:FF:000227">
    <property type="entry name" value="Pentatricopeptide repeat-containing protein At3g13880"/>
    <property type="match status" value="1"/>
</dbReference>
<evidence type="ECO:0000313" key="3">
    <source>
        <dbReference type="EMBL" id="KAF5176263.1"/>
    </source>
</evidence>
<feature type="repeat" description="PPR" evidence="2">
    <location>
        <begin position="429"/>
        <end position="463"/>
    </location>
</feature>